<dbReference type="PANTHER" id="PTHR36984">
    <property type="entry name" value="CRISPR-ASSOCIATED ENDORIBONUCLEASE CAS6 1"/>
    <property type="match status" value="1"/>
</dbReference>
<dbReference type="Gene3D" id="3.30.70.1890">
    <property type="match status" value="1"/>
</dbReference>
<comment type="caution">
    <text evidence="3">The sequence shown here is derived from an EMBL/GenBank/DDBJ whole genome shotgun (WGS) entry which is preliminary data.</text>
</comment>
<name>A0A7C1VMF6_DESA2</name>
<gene>
    <name evidence="3" type="primary">cas6</name>
    <name evidence="3" type="ORF">ENI35_02770</name>
</gene>
<dbReference type="InterPro" id="IPR045747">
    <property type="entry name" value="CRISPR-assoc_prot_Cas6_N_sf"/>
</dbReference>
<dbReference type="CDD" id="cd21140">
    <property type="entry name" value="Cas6_I-like"/>
    <property type="match status" value="1"/>
</dbReference>
<feature type="region of interest" description="Disordered" evidence="2">
    <location>
        <begin position="121"/>
        <end position="161"/>
    </location>
</feature>
<reference evidence="3" key="1">
    <citation type="journal article" date="2020" name="mSystems">
        <title>Genome- and Community-Level Interaction Insights into Carbon Utilization and Element Cycling Functions of Hydrothermarchaeota in Hydrothermal Sediment.</title>
        <authorList>
            <person name="Zhou Z."/>
            <person name="Liu Y."/>
            <person name="Xu W."/>
            <person name="Pan J."/>
            <person name="Luo Z.H."/>
            <person name="Li M."/>
        </authorList>
    </citation>
    <scope>NUCLEOTIDE SEQUENCE [LARGE SCALE GENOMIC DNA]</scope>
    <source>
        <strain evidence="3">HyVt-389</strain>
    </source>
</reference>
<sequence length="161" mass="18764">MDRDYFNQLYHYGSKNNKAPKPFCFAGRFLFDRERFKENKGLFYPHGDVHLYLSSPDPAFIARLYNGLLGIKTFPYQNFELERGKIIMLNERKLSSKAVTFKTLSPILIERVENGKERPILPIDKKISQPSPEDNPDFKRFVNYPSLTEGASGRLPTRKTR</sequence>
<keyword evidence="1" id="KW-0051">Antiviral defense</keyword>
<dbReference type="Proteomes" id="UP000885738">
    <property type="component" value="Unassembled WGS sequence"/>
</dbReference>
<dbReference type="GO" id="GO:0051607">
    <property type="term" value="P:defense response to virus"/>
    <property type="evidence" value="ECO:0007669"/>
    <property type="project" value="UniProtKB-KW"/>
</dbReference>
<dbReference type="EMBL" id="DRIH01000088">
    <property type="protein sequence ID" value="HEC67724.1"/>
    <property type="molecule type" value="Genomic_DNA"/>
</dbReference>
<accession>A0A7C1VMF6</accession>
<organism evidence="3">
    <name type="scientific">Desulfofervidus auxilii</name>
    <dbReference type="NCBI Taxonomy" id="1621989"/>
    <lineage>
        <taxon>Bacteria</taxon>
        <taxon>Pseudomonadati</taxon>
        <taxon>Thermodesulfobacteriota</taxon>
        <taxon>Candidatus Desulfofervidia</taxon>
        <taxon>Candidatus Desulfofervidales</taxon>
        <taxon>Candidatus Desulfofervidaceae</taxon>
        <taxon>Candidatus Desulfofervidus</taxon>
    </lineage>
</organism>
<evidence type="ECO:0000256" key="2">
    <source>
        <dbReference type="SAM" id="MobiDB-lite"/>
    </source>
</evidence>
<dbReference type="InterPro" id="IPR010156">
    <property type="entry name" value="CRISPR-assoc_prot_Cas6"/>
</dbReference>
<dbReference type="PANTHER" id="PTHR36984:SF3">
    <property type="entry name" value="CRISPR-ASSOCIATED ENDORIBONUCLEASE CAS6"/>
    <property type="match status" value="1"/>
</dbReference>
<proteinExistence type="predicted"/>
<dbReference type="NCBIfam" id="TIGR01877">
    <property type="entry name" value="cas_cas6"/>
    <property type="match status" value="1"/>
</dbReference>
<dbReference type="GO" id="GO:0016788">
    <property type="term" value="F:hydrolase activity, acting on ester bonds"/>
    <property type="evidence" value="ECO:0007669"/>
    <property type="project" value="InterPro"/>
</dbReference>
<protein>
    <submittedName>
        <fullName evidence="3">CRISPR-associated endoribonuclease Cas6</fullName>
    </submittedName>
</protein>
<evidence type="ECO:0000313" key="3">
    <source>
        <dbReference type="EMBL" id="HEC67724.1"/>
    </source>
</evidence>
<evidence type="ECO:0000256" key="1">
    <source>
        <dbReference type="ARBA" id="ARBA00023118"/>
    </source>
</evidence>
<dbReference type="AlphaFoldDB" id="A0A7C1VMF6"/>